<evidence type="ECO:0000313" key="2">
    <source>
        <dbReference type="Proteomes" id="UP001334501"/>
    </source>
</evidence>
<name>A0ABU7YMZ2_9GAMM</name>
<proteinExistence type="predicted"/>
<dbReference type="RefSeq" id="WP_412699195.1">
    <property type="nucleotide sequence ID" value="NZ_JAXGFO010000009.1"/>
</dbReference>
<dbReference type="EMBL" id="JAXGFO010000009">
    <property type="protein sequence ID" value="MEG3156896.1"/>
    <property type="molecule type" value="Genomic_DNA"/>
</dbReference>
<dbReference type="Proteomes" id="UP001334501">
    <property type="component" value="Unassembled WGS sequence"/>
</dbReference>
<comment type="caution">
    <text evidence="1">The sequence shown here is derived from an EMBL/GenBank/DDBJ whole genome shotgun (WGS) entry which is preliminary data.</text>
</comment>
<sequence>MSLSKLSAEEIAEHQLLAAIRLWQEGDYLSSLTLAGAAEEILGKRLRKLGREPSFNQLRDLIVALAQSEGDTDPKLEKTIGERLNDTRNELKHYGGDKSLTFDLRSDCLEMLERAIANYQALTGTLLAEAMYVWGDESDT</sequence>
<gene>
    <name evidence="1" type="ORF">SNE33_03150</name>
</gene>
<evidence type="ECO:0008006" key="3">
    <source>
        <dbReference type="Google" id="ProtNLM"/>
    </source>
</evidence>
<protein>
    <recommendedName>
        <fullName evidence="3">HEPN domain-containing protein</fullName>
    </recommendedName>
</protein>
<evidence type="ECO:0000313" key="1">
    <source>
        <dbReference type="EMBL" id="MEG3156896.1"/>
    </source>
</evidence>
<reference evidence="1 2" key="1">
    <citation type="journal article" date="2017" name="Curr. Microbiol.">
        <title>Lysobacter zhanggongensis sp. nov. Isolated from a Pit Mud.</title>
        <authorList>
            <person name="Zhang X.F."/>
            <person name="Wang H.H."/>
            <person name="Sun X.Y."/>
            <person name="Pan C.M."/>
        </authorList>
    </citation>
    <scope>NUCLEOTIDE SEQUENCE [LARGE SCALE GENOMIC DNA]</scope>
    <source>
        <strain evidence="1 2">ZGLJ7-1</strain>
    </source>
</reference>
<keyword evidence="2" id="KW-1185">Reference proteome</keyword>
<accession>A0ABU7YMZ2</accession>
<organism evidence="1 2">
    <name type="scientific">Lysobacter zhanggongensis</name>
    <dbReference type="NCBI Taxonomy" id="1774951"/>
    <lineage>
        <taxon>Bacteria</taxon>
        <taxon>Pseudomonadati</taxon>
        <taxon>Pseudomonadota</taxon>
        <taxon>Gammaproteobacteria</taxon>
        <taxon>Lysobacterales</taxon>
        <taxon>Lysobacteraceae</taxon>
        <taxon>Lysobacter</taxon>
    </lineage>
</organism>